<evidence type="ECO:0000313" key="3">
    <source>
        <dbReference type="Proteomes" id="UP000095759"/>
    </source>
</evidence>
<sequence length="89" mass="9883">MSKWPAPRFEMKPLGLPIGQELATPQEATQSCISSQPSRGVSGRRSYVLPSTRHQGKKGATTWITTEPVRLVRAPRTLSAKDFEHLWPG</sequence>
<proteinExistence type="predicted"/>
<feature type="region of interest" description="Disordered" evidence="1">
    <location>
        <begin position="25"/>
        <end position="46"/>
    </location>
</feature>
<comment type="caution">
    <text evidence="2">The sequence shown here is derived from an EMBL/GenBank/DDBJ whole genome shotgun (WGS) entry which is preliminary data.</text>
</comment>
<dbReference type="EMBL" id="MEHJ01000002">
    <property type="protein sequence ID" value="OEJ21463.1"/>
    <property type="molecule type" value="Genomic_DNA"/>
</dbReference>
<dbReference type="AlphaFoldDB" id="A0A1E5NYS0"/>
<gene>
    <name evidence="2" type="ORF">AS594_38575</name>
</gene>
<evidence type="ECO:0000256" key="1">
    <source>
        <dbReference type="SAM" id="MobiDB-lite"/>
    </source>
</evidence>
<name>A0A1E5NYS0_9ACTN</name>
<dbReference type="Proteomes" id="UP000095759">
    <property type="component" value="Unassembled WGS sequence"/>
</dbReference>
<accession>A0A1E5NYS0</accession>
<evidence type="ECO:0000313" key="2">
    <source>
        <dbReference type="EMBL" id="OEJ21463.1"/>
    </source>
</evidence>
<organism evidence="2 3">
    <name type="scientific">Streptomyces agglomeratus</name>
    <dbReference type="NCBI Taxonomy" id="285458"/>
    <lineage>
        <taxon>Bacteria</taxon>
        <taxon>Bacillati</taxon>
        <taxon>Actinomycetota</taxon>
        <taxon>Actinomycetes</taxon>
        <taxon>Kitasatosporales</taxon>
        <taxon>Streptomycetaceae</taxon>
        <taxon>Streptomyces</taxon>
    </lineage>
</organism>
<feature type="compositionally biased region" description="Polar residues" evidence="1">
    <location>
        <begin position="26"/>
        <end position="39"/>
    </location>
</feature>
<keyword evidence="3" id="KW-1185">Reference proteome</keyword>
<protein>
    <submittedName>
        <fullName evidence="2">Uncharacterized protein</fullName>
    </submittedName>
</protein>
<reference evidence="2 3" key="1">
    <citation type="submission" date="2016-08" db="EMBL/GenBank/DDBJ databases">
        <title>Complete genome sequence of Streptomyces agglomeratus strain 6-3-2, a novel anti-MRSA actinomycete isolated from Wuli of Tebit, China.</title>
        <authorList>
            <person name="Chen X."/>
        </authorList>
    </citation>
    <scope>NUCLEOTIDE SEQUENCE [LARGE SCALE GENOMIC DNA]</scope>
    <source>
        <strain evidence="2 3">6-3-2</strain>
    </source>
</reference>